<evidence type="ECO:0000313" key="2">
    <source>
        <dbReference type="EMBL" id="MBR0668992.1"/>
    </source>
</evidence>
<dbReference type="InterPro" id="IPR038765">
    <property type="entry name" value="Papain-like_cys_pep_sf"/>
</dbReference>
<dbReference type="InterPro" id="IPR002931">
    <property type="entry name" value="Transglutaminase-like"/>
</dbReference>
<keyword evidence="3" id="KW-1185">Reference proteome</keyword>
<dbReference type="Gene3D" id="3.10.620.30">
    <property type="match status" value="1"/>
</dbReference>
<sequence length="264" mass="29793">MEDAERWIAQSPMSDPGRHADAIAALPVGIGPLNGIIQGVLLHADWVREYGLDATQFDASARRTLPVAERLEDVLRRDPQPLQAWRPAERRSAGTCRDFALLLCGFLRCKGVPARVRCGFAAYFAGEWEDHWVCEYWDAKAGTWRLSDAQIDGMLRQRNRIAFDAADVPRRFFLSAGEAWQACRRAEAAPSAFGHGDVTGLWFVKVNVLRDHYVLNGRETSPWDRWREAPELKRLVPDQALALLDDLAARPEQPLIEIPPDWLA</sequence>
<dbReference type="SUPFAM" id="SSF54001">
    <property type="entry name" value="Cysteine proteinases"/>
    <property type="match status" value="1"/>
</dbReference>
<proteinExistence type="predicted"/>
<name>A0ABS5F8W7_9PROT</name>
<evidence type="ECO:0000313" key="3">
    <source>
        <dbReference type="Proteomes" id="UP001196870"/>
    </source>
</evidence>
<feature type="domain" description="Transglutaminase-like" evidence="1">
    <location>
        <begin position="78"/>
        <end position="146"/>
    </location>
</feature>
<reference evidence="3" key="1">
    <citation type="journal article" date="2021" name="Syst. Appl. Microbiol.">
        <title>Roseomonas hellenica sp. nov., isolated from roots of wild-growing Alkanna tinctoria.</title>
        <authorList>
            <person name="Rat A."/>
            <person name="Naranjo H.D."/>
            <person name="Lebbe L."/>
            <person name="Cnockaert M."/>
            <person name="Krigas N."/>
            <person name="Grigoriadou K."/>
            <person name="Maloupa E."/>
            <person name="Willems A."/>
        </authorList>
    </citation>
    <scope>NUCLEOTIDE SEQUENCE [LARGE SCALE GENOMIC DNA]</scope>
    <source>
        <strain evidence="3">LMG 31523</strain>
    </source>
</reference>
<organism evidence="2 3">
    <name type="scientific">Plastoroseomonas hellenica</name>
    <dbReference type="NCBI Taxonomy" id="2687306"/>
    <lineage>
        <taxon>Bacteria</taxon>
        <taxon>Pseudomonadati</taxon>
        <taxon>Pseudomonadota</taxon>
        <taxon>Alphaproteobacteria</taxon>
        <taxon>Acetobacterales</taxon>
        <taxon>Acetobacteraceae</taxon>
        <taxon>Plastoroseomonas</taxon>
    </lineage>
</organism>
<evidence type="ECO:0000259" key="1">
    <source>
        <dbReference type="Pfam" id="PF01841"/>
    </source>
</evidence>
<accession>A0ABS5F8W7</accession>
<dbReference type="Proteomes" id="UP001196870">
    <property type="component" value="Unassembled WGS sequence"/>
</dbReference>
<protein>
    <submittedName>
        <fullName evidence="2">Transglutaminase</fullName>
    </submittedName>
</protein>
<dbReference type="Pfam" id="PF01841">
    <property type="entry name" value="Transglut_core"/>
    <property type="match status" value="1"/>
</dbReference>
<comment type="caution">
    <text evidence="2">The sequence shown here is derived from an EMBL/GenBank/DDBJ whole genome shotgun (WGS) entry which is preliminary data.</text>
</comment>
<gene>
    <name evidence="2" type="ORF">GXW71_31880</name>
</gene>
<dbReference type="RefSeq" id="WP_211857427.1">
    <property type="nucleotide sequence ID" value="NZ_JAAGBB010000077.1"/>
</dbReference>
<dbReference type="EMBL" id="JAAGBB010000077">
    <property type="protein sequence ID" value="MBR0668992.1"/>
    <property type="molecule type" value="Genomic_DNA"/>
</dbReference>